<dbReference type="AlphaFoldDB" id="A0AA97PG56"/>
<protein>
    <submittedName>
        <fullName evidence="2">Uncharacterized protein</fullName>
    </submittedName>
</protein>
<organism evidence="2">
    <name type="scientific">Pyricularia oryzae (strain Y34)</name>
    <name type="common">Rice blast fungus</name>
    <name type="synonym">Magnaporthe oryzae</name>
    <dbReference type="NCBI Taxonomy" id="1143189"/>
    <lineage>
        <taxon>Eukaryota</taxon>
        <taxon>Fungi</taxon>
        <taxon>Dikarya</taxon>
        <taxon>Ascomycota</taxon>
        <taxon>Pezizomycotina</taxon>
        <taxon>Sordariomycetes</taxon>
        <taxon>Sordariomycetidae</taxon>
        <taxon>Magnaporthales</taxon>
        <taxon>Pyriculariaceae</taxon>
        <taxon>Pyricularia</taxon>
    </lineage>
</organism>
<sequence>MDRQTSTDVSRNIHEPIAQDFESACSL</sequence>
<name>A0AA97PG56_PYRO3</name>
<feature type="compositionally biased region" description="Polar residues" evidence="1">
    <location>
        <begin position="1"/>
        <end position="10"/>
    </location>
</feature>
<feature type="region of interest" description="Disordered" evidence="1">
    <location>
        <begin position="1"/>
        <end position="27"/>
    </location>
</feature>
<gene>
    <name evidence="2" type="ORF">OOU_Y34scaffold00962g3</name>
</gene>
<proteinExistence type="predicted"/>
<accession>A0AA97PG56</accession>
<dbReference type="EMBL" id="JH793884">
    <property type="protein sequence ID" value="ELQ33379.1"/>
    <property type="molecule type" value="Genomic_DNA"/>
</dbReference>
<evidence type="ECO:0000313" key="2">
    <source>
        <dbReference type="EMBL" id="ELQ33379.1"/>
    </source>
</evidence>
<reference evidence="2" key="1">
    <citation type="journal article" date="2012" name="PLoS Genet.">
        <title>Comparative analysis of the genomes of two field isolates of the rice blast fungus Magnaporthe oryzae.</title>
        <authorList>
            <person name="Xue M."/>
            <person name="Yang J."/>
            <person name="Li Z."/>
            <person name="Hu S."/>
            <person name="Yao N."/>
            <person name="Dean R.A."/>
            <person name="Zhao W."/>
            <person name="Shen M."/>
            <person name="Zhang H."/>
            <person name="Li C."/>
            <person name="Liu L."/>
            <person name="Cao L."/>
            <person name="Xu X."/>
            <person name="Xing Y."/>
            <person name="Hsiang T."/>
            <person name="Zhang Z."/>
            <person name="Xu J.R."/>
            <person name="Peng Y.L."/>
        </authorList>
    </citation>
    <scope>NUCLEOTIDE SEQUENCE</scope>
    <source>
        <strain evidence="2">Y34</strain>
    </source>
</reference>
<evidence type="ECO:0000256" key="1">
    <source>
        <dbReference type="SAM" id="MobiDB-lite"/>
    </source>
</evidence>
<dbReference type="Proteomes" id="UP000011086">
    <property type="component" value="Unassembled WGS sequence"/>
</dbReference>